<dbReference type="Pfam" id="PF08240">
    <property type="entry name" value="ADH_N"/>
    <property type="match status" value="1"/>
</dbReference>
<evidence type="ECO:0000259" key="5">
    <source>
        <dbReference type="SMART" id="SM00829"/>
    </source>
</evidence>
<keyword evidence="2" id="KW-0560">Oxidoreductase</keyword>
<dbReference type="PANTHER" id="PTHR48106">
    <property type="entry name" value="QUINONE OXIDOREDUCTASE PIG3-RELATED"/>
    <property type="match status" value="1"/>
</dbReference>
<dbReference type="FunFam" id="3.40.50.720:FF:000053">
    <property type="entry name" value="Quinone oxidoreductase 1"/>
    <property type="match status" value="1"/>
</dbReference>
<evidence type="ECO:0000256" key="2">
    <source>
        <dbReference type="ARBA" id="ARBA00023002"/>
    </source>
</evidence>
<dbReference type="GO" id="GO:0005829">
    <property type="term" value="C:cytosol"/>
    <property type="evidence" value="ECO:0007669"/>
    <property type="project" value="TreeGrafter"/>
</dbReference>
<evidence type="ECO:0000256" key="3">
    <source>
        <dbReference type="ARBA" id="ARBA00043088"/>
    </source>
</evidence>
<dbReference type="InterPro" id="IPR047618">
    <property type="entry name" value="QOR-like"/>
</dbReference>
<dbReference type="InterPro" id="IPR020843">
    <property type="entry name" value="ER"/>
</dbReference>
<dbReference type="GO" id="GO:0070402">
    <property type="term" value="F:NADPH binding"/>
    <property type="evidence" value="ECO:0007669"/>
    <property type="project" value="TreeGrafter"/>
</dbReference>
<dbReference type="AlphaFoldDB" id="A0A0L0SFV4"/>
<evidence type="ECO:0000313" key="7">
    <source>
        <dbReference type="Proteomes" id="UP000054350"/>
    </source>
</evidence>
<dbReference type="InterPro" id="IPR011032">
    <property type="entry name" value="GroES-like_sf"/>
</dbReference>
<keyword evidence="1" id="KW-0521">NADP</keyword>
<dbReference type="EMBL" id="GG745338">
    <property type="protein sequence ID" value="KNE61381.1"/>
    <property type="molecule type" value="Genomic_DNA"/>
</dbReference>
<accession>A0A0L0SFV4</accession>
<dbReference type="GO" id="GO:0003960">
    <property type="term" value="F:quinone reductase (NADPH) activity"/>
    <property type="evidence" value="ECO:0007669"/>
    <property type="project" value="InterPro"/>
</dbReference>
<reference evidence="6 7" key="1">
    <citation type="submission" date="2009-11" db="EMBL/GenBank/DDBJ databases">
        <title>Annotation of Allomyces macrogynus ATCC 38327.</title>
        <authorList>
            <consortium name="The Broad Institute Genome Sequencing Platform"/>
            <person name="Russ C."/>
            <person name="Cuomo C."/>
            <person name="Burger G."/>
            <person name="Gray M.W."/>
            <person name="Holland P.W.H."/>
            <person name="King N."/>
            <person name="Lang F.B.F."/>
            <person name="Roger A.J."/>
            <person name="Ruiz-Trillo I."/>
            <person name="Young S.K."/>
            <person name="Zeng Q."/>
            <person name="Gargeya S."/>
            <person name="Fitzgerald M."/>
            <person name="Haas B."/>
            <person name="Abouelleil A."/>
            <person name="Alvarado L."/>
            <person name="Arachchi H.M."/>
            <person name="Berlin A."/>
            <person name="Chapman S.B."/>
            <person name="Gearin G."/>
            <person name="Goldberg J."/>
            <person name="Griggs A."/>
            <person name="Gujja S."/>
            <person name="Hansen M."/>
            <person name="Heiman D."/>
            <person name="Howarth C."/>
            <person name="Larimer J."/>
            <person name="Lui A."/>
            <person name="MacDonald P.J.P."/>
            <person name="McCowen C."/>
            <person name="Montmayeur A."/>
            <person name="Murphy C."/>
            <person name="Neiman D."/>
            <person name="Pearson M."/>
            <person name="Priest M."/>
            <person name="Roberts A."/>
            <person name="Saif S."/>
            <person name="Shea T."/>
            <person name="Sisk P."/>
            <person name="Stolte C."/>
            <person name="Sykes S."/>
            <person name="Wortman J."/>
            <person name="Nusbaum C."/>
            <person name="Birren B."/>
        </authorList>
    </citation>
    <scope>NUCLEOTIDE SEQUENCE [LARGE SCALE GENOMIC DNA]</scope>
    <source>
        <strain evidence="6 7">ATCC 38327</strain>
    </source>
</reference>
<dbReference type="InterPro" id="IPR013154">
    <property type="entry name" value="ADH-like_N"/>
</dbReference>
<protein>
    <recommendedName>
        <fullName evidence="4">Probable quinone oxidoreductase</fullName>
    </recommendedName>
    <alternativeName>
        <fullName evidence="3">NADPH:quinone reductase</fullName>
    </alternativeName>
</protein>
<dbReference type="PROSITE" id="PS01162">
    <property type="entry name" value="QOR_ZETA_CRYSTAL"/>
    <property type="match status" value="1"/>
</dbReference>
<keyword evidence="7" id="KW-1185">Reference proteome</keyword>
<evidence type="ECO:0000256" key="1">
    <source>
        <dbReference type="ARBA" id="ARBA00022857"/>
    </source>
</evidence>
<proteinExistence type="predicted"/>
<dbReference type="SUPFAM" id="SSF51735">
    <property type="entry name" value="NAD(P)-binding Rossmann-fold domains"/>
    <property type="match status" value="1"/>
</dbReference>
<dbReference type="eggNOG" id="KOG1197">
    <property type="taxonomic scope" value="Eukaryota"/>
</dbReference>
<evidence type="ECO:0000256" key="4">
    <source>
        <dbReference type="ARBA" id="ARBA00070796"/>
    </source>
</evidence>
<dbReference type="STRING" id="578462.A0A0L0SFV4"/>
<dbReference type="SMART" id="SM00829">
    <property type="entry name" value="PKS_ER"/>
    <property type="match status" value="1"/>
</dbReference>
<evidence type="ECO:0000313" key="6">
    <source>
        <dbReference type="EMBL" id="KNE61381.1"/>
    </source>
</evidence>
<dbReference type="GO" id="GO:0008270">
    <property type="term" value="F:zinc ion binding"/>
    <property type="evidence" value="ECO:0007669"/>
    <property type="project" value="InterPro"/>
</dbReference>
<gene>
    <name evidence="6" type="ORF">AMAG_06210</name>
</gene>
<dbReference type="GO" id="GO:0035925">
    <property type="term" value="F:mRNA 3'-UTR AU-rich region binding"/>
    <property type="evidence" value="ECO:0007669"/>
    <property type="project" value="TreeGrafter"/>
</dbReference>
<feature type="domain" description="Enoyl reductase (ER)" evidence="5">
    <location>
        <begin position="11"/>
        <end position="319"/>
    </location>
</feature>
<dbReference type="InterPro" id="IPR036291">
    <property type="entry name" value="NAD(P)-bd_dom_sf"/>
</dbReference>
<dbReference type="InterPro" id="IPR013149">
    <property type="entry name" value="ADH-like_C"/>
</dbReference>
<organism evidence="6 7">
    <name type="scientific">Allomyces macrogynus (strain ATCC 38327)</name>
    <name type="common">Allomyces javanicus var. macrogynus</name>
    <dbReference type="NCBI Taxonomy" id="578462"/>
    <lineage>
        <taxon>Eukaryota</taxon>
        <taxon>Fungi</taxon>
        <taxon>Fungi incertae sedis</taxon>
        <taxon>Blastocladiomycota</taxon>
        <taxon>Blastocladiomycetes</taxon>
        <taxon>Blastocladiales</taxon>
        <taxon>Blastocladiaceae</taxon>
        <taxon>Allomyces</taxon>
    </lineage>
</organism>
<name>A0A0L0SFV4_ALLM3</name>
<dbReference type="Gene3D" id="3.90.180.10">
    <property type="entry name" value="Medium-chain alcohol dehydrogenases, catalytic domain"/>
    <property type="match status" value="1"/>
</dbReference>
<dbReference type="CDD" id="cd05286">
    <property type="entry name" value="QOR2"/>
    <property type="match status" value="1"/>
</dbReference>
<dbReference type="Pfam" id="PF00107">
    <property type="entry name" value="ADH_zinc_N"/>
    <property type="match status" value="1"/>
</dbReference>
<dbReference type="VEuPathDB" id="FungiDB:AMAG_06210"/>
<dbReference type="PANTHER" id="PTHR48106:SF13">
    <property type="entry name" value="QUINONE OXIDOREDUCTASE-RELATED"/>
    <property type="match status" value="1"/>
</dbReference>
<dbReference type="InterPro" id="IPR002364">
    <property type="entry name" value="Quin_OxRdtase/zeta-crystal_CS"/>
</dbReference>
<sequence>MMKAIQVAATGGVDVLKIATVARPVLAAGQVLVKNAYSGLNYIDTYHRTGLYKLPLPFIPGREGAGVIEAVGDGVKGLKVGDRVAWIGPGSYAEYTAVPASKVQVVPDNVPLDTAAASLLQGLTALTLVKLGYAVKQGDWILVHAAAGGTGGLLVQLAKHFGAKVIATTSSDAKVAEAIRLGADHVIRYDREDIAQRVKEITGGEGVHAVFDGVGKATFDASLASLRRRGYMVSFGNASGKVPDVDLLKLSKGNVYLLRPTLFEYIQTEDEFKTYATELFDLIKTQKLELRIHKVFDLANAAAAHEELESRKAVGKILLKI</sequence>
<dbReference type="Gene3D" id="3.40.50.720">
    <property type="entry name" value="NAD(P)-binding Rossmann-like Domain"/>
    <property type="match status" value="1"/>
</dbReference>
<dbReference type="OrthoDB" id="48317at2759"/>
<reference evidence="6 7" key="2">
    <citation type="submission" date="2009-11" db="EMBL/GenBank/DDBJ databases">
        <title>The Genome Sequence of Allomyces macrogynus strain ATCC 38327.</title>
        <authorList>
            <consortium name="The Broad Institute Genome Sequencing Platform"/>
            <person name="Russ C."/>
            <person name="Cuomo C."/>
            <person name="Shea T."/>
            <person name="Young S.K."/>
            <person name="Zeng Q."/>
            <person name="Koehrsen M."/>
            <person name="Haas B."/>
            <person name="Borodovsky M."/>
            <person name="Guigo R."/>
            <person name="Alvarado L."/>
            <person name="Berlin A."/>
            <person name="Borenstein D."/>
            <person name="Chen Z."/>
            <person name="Engels R."/>
            <person name="Freedman E."/>
            <person name="Gellesch M."/>
            <person name="Goldberg J."/>
            <person name="Griggs A."/>
            <person name="Gujja S."/>
            <person name="Heiman D."/>
            <person name="Hepburn T."/>
            <person name="Howarth C."/>
            <person name="Jen D."/>
            <person name="Larson L."/>
            <person name="Lewis B."/>
            <person name="Mehta T."/>
            <person name="Park D."/>
            <person name="Pearson M."/>
            <person name="Roberts A."/>
            <person name="Saif S."/>
            <person name="Shenoy N."/>
            <person name="Sisk P."/>
            <person name="Stolte C."/>
            <person name="Sykes S."/>
            <person name="Walk T."/>
            <person name="White J."/>
            <person name="Yandava C."/>
            <person name="Burger G."/>
            <person name="Gray M.W."/>
            <person name="Holland P.W.H."/>
            <person name="King N."/>
            <person name="Lang F.B.F."/>
            <person name="Roger A.J."/>
            <person name="Ruiz-Trillo I."/>
            <person name="Lander E."/>
            <person name="Nusbaum C."/>
        </authorList>
    </citation>
    <scope>NUCLEOTIDE SEQUENCE [LARGE SCALE GENOMIC DNA]</scope>
    <source>
        <strain evidence="6 7">ATCC 38327</strain>
    </source>
</reference>
<dbReference type="SUPFAM" id="SSF50129">
    <property type="entry name" value="GroES-like"/>
    <property type="match status" value="1"/>
</dbReference>
<dbReference type="OMA" id="CDHTIDY"/>
<dbReference type="Proteomes" id="UP000054350">
    <property type="component" value="Unassembled WGS sequence"/>
</dbReference>